<organism evidence="5 6">
    <name type="scientific">Ornithorhynchus anatinus</name>
    <name type="common">Duckbill platypus</name>
    <dbReference type="NCBI Taxonomy" id="9258"/>
    <lineage>
        <taxon>Eukaryota</taxon>
        <taxon>Metazoa</taxon>
        <taxon>Chordata</taxon>
        <taxon>Craniata</taxon>
        <taxon>Vertebrata</taxon>
        <taxon>Euteleostomi</taxon>
        <taxon>Mammalia</taxon>
        <taxon>Monotremata</taxon>
        <taxon>Ornithorhynchidae</taxon>
        <taxon>Ornithorhynchus</taxon>
    </lineage>
</organism>
<dbReference type="PANTHER" id="PTHR47499">
    <property type="entry name" value="SERINE PROTEASE INHIBITOR KAZAL-TYPE 7 SPINK7"/>
    <property type="match status" value="1"/>
</dbReference>
<keyword evidence="2" id="KW-0964">Secreted</keyword>
<evidence type="ECO:0000256" key="3">
    <source>
        <dbReference type="ARBA" id="ARBA00023157"/>
    </source>
</evidence>
<dbReference type="SUPFAM" id="SSF100895">
    <property type="entry name" value="Kazal-type serine protease inhibitors"/>
    <property type="match status" value="1"/>
</dbReference>
<dbReference type="FunCoup" id="A0A6I8N4Y4">
    <property type="interactions" value="18"/>
</dbReference>
<dbReference type="AlphaFoldDB" id="A0A6I8N4Y4"/>
<dbReference type="PROSITE" id="PS51465">
    <property type="entry name" value="KAZAL_2"/>
    <property type="match status" value="1"/>
</dbReference>
<keyword evidence="3" id="KW-1015">Disulfide bond</keyword>
<evidence type="ECO:0000256" key="2">
    <source>
        <dbReference type="ARBA" id="ARBA00022525"/>
    </source>
</evidence>
<name>A0A6I8N4Y4_ORNAN</name>
<dbReference type="PANTHER" id="PTHR47499:SF1">
    <property type="entry name" value="SERINE PROTEASE INHIBITOR KAZAL-TYPE 7"/>
    <property type="match status" value="1"/>
</dbReference>
<evidence type="ECO:0000256" key="1">
    <source>
        <dbReference type="ARBA" id="ARBA00004613"/>
    </source>
</evidence>
<dbReference type="InterPro" id="IPR002350">
    <property type="entry name" value="Kazal_dom"/>
</dbReference>
<dbReference type="Proteomes" id="UP000002279">
    <property type="component" value="Chromosome X1"/>
</dbReference>
<evidence type="ECO:0000259" key="4">
    <source>
        <dbReference type="PROSITE" id="PS51465"/>
    </source>
</evidence>
<protein>
    <recommendedName>
        <fullName evidence="4">Kazal-like domain-containing protein</fullName>
    </recommendedName>
</protein>
<reference evidence="5 6" key="1">
    <citation type="journal article" date="2008" name="Nature">
        <title>Genome analysis of the platypus reveals unique signatures of evolution.</title>
        <authorList>
            <person name="Warren W.C."/>
            <person name="Hillier L.W."/>
            <person name="Marshall Graves J.A."/>
            <person name="Birney E."/>
            <person name="Ponting C.P."/>
            <person name="Grutzner F."/>
            <person name="Belov K."/>
            <person name="Miller W."/>
            <person name="Clarke L."/>
            <person name="Chinwalla A.T."/>
            <person name="Yang S.P."/>
            <person name="Heger A."/>
            <person name="Locke D.P."/>
            <person name="Miethke P."/>
            <person name="Waters P.D."/>
            <person name="Veyrunes F."/>
            <person name="Fulton L."/>
            <person name="Fulton B."/>
            <person name="Graves T."/>
            <person name="Wallis J."/>
            <person name="Puente X.S."/>
            <person name="Lopez-Otin C."/>
            <person name="Ordonez G.R."/>
            <person name="Eichler E.E."/>
            <person name="Chen L."/>
            <person name="Cheng Z."/>
            <person name="Deakin J.E."/>
            <person name="Alsop A."/>
            <person name="Thompson K."/>
            <person name="Kirby P."/>
            <person name="Papenfuss A.T."/>
            <person name="Wakefield M.J."/>
            <person name="Olender T."/>
            <person name="Lancet D."/>
            <person name="Huttley G.A."/>
            <person name="Smit A.F."/>
            <person name="Pask A."/>
            <person name="Temple-Smith P."/>
            <person name="Batzer M.A."/>
            <person name="Walker J.A."/>
            <person name="Konkel M.K."/>
            <person name="Harris R.S."/>
            <person name="Whittington C.M."/>
            <person name="Wong E.S."/>
            <person name="Gemmell N.J."/>
            <person name="Buschiazzo E."/>
            <person name="Vargas Jentzsch I.M."/>
            <person name="Merkel A."/>
            <person name="Schmitz J."/>
            <person name="Zemann A."/>
            <person name="Churakov G."/>
            <person name="Kriegs J.O."/>
            <person name="Brosius J."/>
            <person name="Murchison E.P."/>
            <person name="Sachidanandam R."/>
            <person name="Smith C."/>
            <person name="Hannon G.J."/>
            <person name="Tsend-Ayush E."/>
            <person name="McMillan D."/>
            <person name="Attenborough R."/>
            <person name="Rens W."/>
            <person name="Ferguson-Smith M."/>
            <person name="Lefevre C.M."/>
            <person name="Sharp J.A."/>
            <person name="Nicholas K.R."/>
            <person name="Ray D.A."/>
            <person name="Kube M."/>
            <person name="Reinhardt R."/>
            <person name="Pringle T.H."/>
            <person name="Taylor J."/>
            <person name="Jones R.C."/>
            <person name="Nixon B."/>
            <person name="Dacheux J.L."/>
            <person name="Niwa H."/>
            <person name="Sekita Y."/>
            <person name="Huang X."/>
            <person name="Stark A."/>
            <person name="Kheradpour P."/>
            <person name="Kellis M."/>
            <person name="Flicek P."/>
            <person name="Chen Y."/>
            <person name="Webber C."/>
            <person name="Hardison R."/>
            <person name="Nelson J."/>
            <person name="Hallsworth-Pepin K."/>
            <person name="Delehaunty K."/>
            <person name="Markovic C."/>
            <person name="Minx P."/>
            <person name="Feng Y."/>
            <person name="Kremitzki C."/>
            <person name="Mitreva M."/>
            <person name="Glasscock J."/>
            <person name="Wylie T."/>
            <person name="Wohldmann P."/>
            <person name="Thiru P."/>
            <person name="Nhan M.N."/>
            <person name="Pohl C.S."/>
            <person name="Smith S.M."/>
            <person name="Hou S."/>
            <person name="Nefedov M."/>
            <person name="de Jong P.J."/>
            <person name="Renfree M.B."/>
            <person name="Mardis E.R."/>
            <person name="Wilson R.K."/>
        </authorList>
    </citation>
    <scope>NUCLEOTIDE SEQUENCE [LARGE SCALE GENOMIC DNA]</scope>
    <source>
        <strain evidence="5 6">Glennie</strain>
    </source>
</reference>
<reference evidence="5" key="3">
    <citation type="submission" date="2025-09" db="UniProtKB">
        <authorList>
            <consortium name="Ensembl"/>
        </authorList>
    </citation>
    <scope>IDENTIFICATION</scope>
    <source>
        <strain evidence="5">Glennie</strain>
    </source>
</reference>
<comment type="subcellular location">
    <subcellularLocation>
        <location evidence="1">Secreted</location>
    </subcellularLocation>
</comment>
<dbReference type="SMART" id="SM00280">
    <property type="entry name" value="KAZAL"/>
    <property type="match status" value="1"/>
</dbReference>
<dbReference type="Bgee" id="ENSOANG00000039855">
    <property type="expression patterns" value="Expressed in endometrium and 1 other cell type or tissue"/>
</dbReference>
<dbReference type="InterPro" id="IPR050159">
    <property type="entry name" value="Kazal-type_SerProtInhib"/>
</dbReference>
<dbReference type="PROSITE" id="PS00282">
    <property type="entry name" value="KAZAL_1"/>
    <property type="match status" value="1"/>
</dbReference>
<evidence type="ECO:0000313" key="6">
    <source>
        <dbReference type="Proteomes" id="UP000002279"/>
    </source>
</evidence>
<reference evidence="5" key="2">
    <citation type="submission" date="2025-08" db="UniProtKB">
        <authorList>
            <consortium name="Ensembl"/>
        </authorList>
    </citation>
    <scope>IDENTIFICATION</scope>
    <source>
        <strain evidence="5">Glennie</strain>
    </source>
</reference>
<accession>A0A6I8N4Y4</accession>
<dbReference type="Pfam" id="PF00050">
    <property type="entry name" value="Kazal_1"/>
    <property type="match status" value="1"/>
</dbReference>
<feature type="domain" description="Kazal-like" evidence="4">
    <location>
        <begin position="63"/>
        <end position="122"/>
    </location>
</feature>
<proteinExistence type="predicted"/>
<sequence>MANPGIQRDSRHSVTLSVRQNKLSVCSVLHVSANEDHVSQSRANPTLLLLQIVFCCNSGVHLFPTQVDCSRYLSGVKGMVTACPRNLLPVCGSNDQTYNNECFLCTDNFSGSLSYLHFTDGN</sequence>
<keyword evidence="6" id="KW-1185">Reference proteome</keyword>
<dbReference type="GO" id="GO:0005576">
    <property type="term" value="C:extracellular region"/>
    <property type="evidence" value="ECO:0007669"/>
    <property type="project" value="UniProtKB-SubCell"/>
</dbReference>
<dbReference type="GeneTree" id="ENSGT01000000220804"/>
<dbReference type="Gene3D" id="3.30.60.30">
    <property type="match status" value="1"/>
</dbReference>
<dbReference type="Ensembl" id="ENSOANT00000068941.1">
    <property type="protein sequence ID" value="ENSOANP00000035895.1"/>
    <property type="gene ID" value="ENSOANG00000039855.1"/>
</dbReference>
<evidence type="ECO:0000313" key="5">
    <source>
        <dbReference type="Ensembl" id="ENSOANP00000035895.1"/>
    </source>
</evidence>
<dbReference type="InterPro" id="IPR036058">
    <property type="entry name" value="Kazal_dom_sf"/>
</dbReference>
<dbReference type="InParanoid" id="A0A6I8N4Y4"/>